<keyword evidence="2" id="KW-1185">Reference proteome</keyword>
<sequence>MAQYDLETLRQLKRGELPFHLVHEMQSSHKDSDRFFKMLAIAQESVPWDDRILLPYAEHLYIVEKPDKSRVVKCDCGHEFGDYRRNWKLRALVYVRDTEEKINEIYPNMLGCDPEWMHLREYICPGCGTLLEVEAVPPGYPVVFDFQPDIDTFYEKWLKKPLNRE</sequence>
<dbReference type="RefSeq" id="WP_100668092.1">
    <property type="nucleotide sequence ID" value="NZ_CP024955.1"/>
</dbReference>
<reference evidence="2" key="1">
    <citation type="submission" date="2017-11" db="EMBL/GenBank/DDBJ databases">
        <title>Complete Genome Sequence of Kyrpidia sp. Strain EA-1, a thermophilic, hydrogen-oxidizing Bacterium, isolated from the Azores.</title>
        <authorList>
            <person name="Reiner J.E."/>
            <person name="Lapp C.J."/>
            <person name="Bunk B."/>
            <person name="Gescher J."/>
        </authorList>
    </citation>
    <scope>NUCLEOTIDE SEQUENCE [LARGE SCALE GENOMIC DNA]</scope>
    <source>
        <strain evidence="2">EA-1</strain>
    </source>
</reference>
<protein>
    <submittedName>
        <fullName evidence="1">Acetone carboxylase subunit gamma</fullName>
    </submittedName>
</protein>
<dbReference type="KEGG" id="kyr:CVV65_10560"/>
<dbReference type="InterPro" id="IPR016750">
    <property type="entry name" value="Aceto_COase_bsu/gsu"/>
</dbReference>
<evidence type="ECO:0000313" key="2">
    <source>
        <dbReference type="Proteomes" id="UP000231932"/>
    </source>
</evidence>
<dbReference type="AlphaFoldDB" id="A0A2K8N7J9"/>
<gene>
    <name evidence="1" type="ORF">CVV65_10560</name>
</gene>
<name>A0A2K8N7J9_9BACL</name>
<organism evidence="1 2">
    <name type="scientific">Kyrpidia spormannii</name>
    <dbReference type="NCBI Taxonomy" id="2055160"/>
    <lineage>
        <taxon>Bacteria</taxon>
        <taxon>Bacillati</taxon>
        <taxon>Bacillota</taxon>
        <taxon>Bacilli</taxon>
        <taxon>Bacillales</taxon>
        <taxon>Alicyclobacillaceae</taxon>
        <taxon>Kyrpidia</taxon>
    </lineage>
</organism>
<dbReference type="Proteomes" id="UP000231932">
    <property type="component" value="Chromosome"/>
</dbReference>
<dbReference type="PIRSF" id="PIRSF019217">
    <property type="entry name" value="Acetone_carboxlyase_gsu"/>
    <property type="match status" value="1"/>
</dbReference>
<dbReference type="EMBL" id="CP024955">
    <property type="protein sequence ID" value="ATY85308.1"/>
    <property type="molecule type" value="Genomic_DNA"/>
</dbReference>
<dbReference type="OrthoDB" id="8688459at2"/>
<evidence type="ECO:0000313" key="1">
    <source>
        <dbReference type="EMBL" id="ATY85308.1"/>
    </source>
</evidence>
<dbReference type="Pfam" id="PF08882">
    <property type="entry name" value="Acetone_carb_G"/>
    <property type="match status" value="1"/>
</dbReference>
<accession>A0A2K8N7J9</accession>
<proteinExistence type="predicted"/>